<accession>A0AAP8LS87</accession>
<organism evidence="1 2">
    <name type="scientific">Gardnerella vaginalis</name>
    <dbReference type="NCBI Taxonomy" id="2702"/>
    <lineage>
        <taxon>Bacteria</taxon>
        <taxon>Bacillati</taxon>
        <taxon>Actinomycetota</taxon>
        <taxon>Actinomycetes</taxon>
        <taxon>Bifidobacteriales</taxon>
        <taxon>Bifidobacteriaceae</taxon>
        <taxon>Gardnerella</taxon>
    </lineage>
</organism>
<evidence type="ECO:0000313" key="1">
    <source>
        <dbReference type="EMBL" id="PKZ59814.1"/>
    </source>
</evidence>
<proteinExistence type="predicted"/>
<dbReference type="GO" id="GO:0006508">
    <property type="term" value="P:proteolysis"/>
    <property type="evidence" value="ECO:0007669"/>
    <property type="project" value="UniProtKB-KW"/>
</dbReference>
<protein>
    <submittedName>
        <fullName evidence="1">CAAX protease</fullName>
    </submittedName>
</protein>
<dbReference type="Proteomes" id="UP000234905">
    <property type="component" value="Unassembled WGS sequence"/>
</dbReference>
<evidence type="ECO:0000313" key="2">
    <source>
        <dbReference type="Proteomes" id="UP000234905"/>
    </source>
</evidence>
<keyword evidence="1" id="KW-0378">Hydrolase</keyword>
<gene>
    <name evidence="1" type="ORF">CYJ61_04640</name>
</gene>
<dbReference type="AlphaFoldDB" id="A0AAP8LS87"/>
<dbReference type="InterPro" id="IPR011664">
    <property type="entry name" value="Abi_system_AbiD/AbiF-like"/>
</dbReference>
<comment type="caution">
    <text evidence="1">The sequence shown here is derived from an EMBL/GenBank/DDBJ whole genome shotgun (WGS) entry which is preliminary data.</text>
</comment>
<name>A0AAP8LS87_GARVA</name>
<reference evidence="1 2" key="1">
    <citation type="submission" date="2017-12" db="EMBL/GenBank/DDBJ databases">
        <title>Phylogenetic diversity of female urinary microbiome.</title>
        <authorList>
            <person name="Thomas-White K."/>
            <person name="Wolfe A.J."/>
        </authorList>
    </citation>
    <scope>NUCLEOTIDE SEQUENCE [LARGE SCALE GENOMIC DNA]</scope>
    <source>
        <strain evidence="1 2">UMB0682</strain>
    </source>
</reference>
<dbReference type="GO" id="GO:0008233">
    <property type="term" value="F:peptidase activity"/>
    <property type="evidence" value="ECO:0007669"/>
    <property type="project" value="UniProtKB-KW"/>
</dbReference>
<dbReference type="EMBL" id="PKJN01000002">
    <property type="protein sequence ID" value="PKZ59814.1"/>
    <property type="molecule type" value="Genomic_DNA"/>
</dbReference>
<sequence length="302" mass="35568">MDRWCFMLQTEQLIDKLKGKGVTFQKCTIKDAISFLNEHNYYVKVTAYKTNFHKHNGKYVGLDFMALKDLSTIDMYLRRWIISASLSVEHSLKVNILKNIQEKNIDEFSIVSEYIAKYPRIITELNNRRSTAYVKTILGKYTHPKYPIYVFLEVIPFGEFVNFYKYYCSKYEYNEFNCTLLDSIRNIRNAAAHSNCVIHDLTNKDGFYNSYLASRLVKLLPDVRKRTIQNRLKNNCVQDFISLLIAVDDVIKSEDLKNHCLQEIKELFDGRMISNRDLYKSSTSVQQMYTFCKEIVYNVQPS</sequence>
<dbReference type="Pfam" id="PF07751">
    <property type="entry name" value="Abi_2"/>
    <property type="match status" value="1"/>
</dbReference>
<keyword evidence="1" id="KW-0645">Protease</keyword>